<keyword evidence="1" id="KW-0472">Membrane</keyword>
<sequence length="87" mass="9544">MVLEDSSHNAAARLHTLFMHTPASASRTRGVLWRSSAPFAGPDWRDRAHVLLISTLGFGLLVALPLLLRRELRARRTSEEAGDAPAT</sequence>
<evidence type="ECO:0000313" key="3">
    <source>
        <dbReference type="Proteomes" id="UP000429552"/>
    </source>
</evidence>
<evidence type="ECO:0000256" key="1">
    <source>
        <dbReference type="SAM" id="Phobius"/>
    </source>
</evidence>
<dbReference type="AlphaFoldDB" id="A0A640TYI6"/>
<accession>A0A640TYI6</accession>
<proteinExistence type="predicted"/>
<reference evidence="2 3" key="1">
    <citation type="submission" date="2019-12" db="EMBL/GenBank/DDBJ databases">
        <title>Whole genome shotgun sequence of Streptomyces libani subsp. libani NBRC 13452.</title>
        <authorList>
            <person name="Ichikawa N."/>
            <person name="Kimura A."/>
            <person name="Kitahashi Y."/>
            <person name="Komaki H."/>
            <person name="Tamura T."/>
        </authorList>
    </citation>
    <scope>NUCLEOTIDE SEQUENCE [LARGE SCALE GENOMIC DNA]</scope>
    <source>
        <strain evidence="2 3">NBRC 13452</strain>
    </source>
</reference>
<keyword evidence="1" id="KW-1133">Transmembrane helix</keyword>
<comment type="caution">
    <text evidence="2">The sequence shown here is derived from an EMBL/GenBank/DDBJ whole genome shotgun (WGS) entry which is preliminary data.</text>
</comment>
<protein>
    <submittedName>
        <fullName evidence="2">Uncharacterized protein</fullName>
    </submittedName>
</protein>
<gene>
    <name evidence="2" type="ORF">Sliba_74490</name>
</gene>
<keyword evidence="1" id="KW-0812">Transmembrane</keyword>
<name>A0A640TYI6_STRNI</name>
<dbReference type="Proteomes" id="UP000429552">
    <property type="component" value="Unassembled WGS sequence"/>
</dbReference>
<organism evidence="2 3">
    <name type="scientific">Streptomyces nigrescens</name>
    <dbReference type="NCBI Taxonomy" id="1920"/>
    <lineage>
        <taxon>Bacteria</taxon>
        <taxon>Bacillati</taxon>
        <taxon>Actinomycetota</taxon>
        <taxon>Actinomycetes</taxon>
        <taxon>Kitasatosporales</taxon>
        <taxon>Streptomycetaceae</taxon>
        <taxon>Streptomyces</taxon>
    </lineage>
</organism>
<evidence type="ECO:0000313" key="2">
    <source>
        <dbReference type="EMBL" id="GFE26996.1"/>
    </source>
</evidence>
<dbReference type="EMBL" id="BLIP01000003">
    <property type="protein sequence ID" value="GFE26996.1"/>
    <property type="molecule type" value="Genomic_DNA"/>
</dbReference>
<feature type="transmembrane region" description="Helical" evidence="1">
    <location>
        <begin position="48"/>
        <end position="68"/>
    </location>
</feature>